<keyword evidence="2" id="KW-1003">Cell membrane</keyword>
<keyword evidence="5" id="KW-0472">Membrane</keyword>
<feature type="domain" description="Glycosyltransferase 2-like" evidence="6">
    <location>
        <begin position="5"/>
        <end position="162"/>
    </location>
</feature>
<dbReference type="STRING" id="1563681.BFP71_00385"/>
<comment type="subcellular location">
    <subcellularLocation>
        <location evidence="1">Cell membrane</location>
    </subcellularLocation>
</comment>
<dbReference type="CDD" id="cd02522">
    <property type="entry name" value="GT_2_like_a"/>
    <property type="match status" value="1"/>
</dbReference>
<dbReference type="GO" id="GO:0016757">
    <property type="term" value="F:glycosyltransferase activity"/>
    <property type="evidence" value="ECO:0007669"/>
    <property type="project" value="UniProtKB-KW"/>
</dbReference>
<evidence type="ECO:0000256" key="3">
    <source>
        <dbReference type="ARBA" id="ARBA00022676"/>
    </source>
</evidence>
<dbReference type="AlphaFoldDB" id="A0A1E5T855"/>
<dbReference type="GO" id="GO:0005886">
    <property type="term" value="C:plasma membrane"/>
    <property type="evidence" value="ECO:0007669"/>
    <property type="project" value="UniProtKB-SubCell"/>
</dbReference>
<evidence type="ECO:0000256" key="2">
    <source>
        <dbReference type="ARBA" id="ARBA00022475"/>
    </source>
</evidence>
<dbReference type="OrthoDB" id="9810303at2"/>
<dbReference type="NCBIfam" id="TIGR04283">
    <property type="entry name" value="glyco_like_mftF"/>
    <property type="match status" value="1"/>
</dbReference>
<evidence type="ECO:0000313" key="8">
    <source>
        <dbReference type="Proteomes" id="UP000095552"/>
    </source>
</evidence>
<evidence type="ECO:0000313" key="7">
    <source>
        <dbReference type="EMBL" id="OEK07497.1"/>
    </source>
</evidence>
<sequence>MSTVSIIIPTYNEASCIEATLEHLKELDPAPFEVIVVDGGSSDHTKSIVEAKQYTVIDSPTLGRAAQMDLGVNKASGEILCFLHADTFPPTDLVKTVSETLNDGVVLAGFRSIMKGTCNQRVTTFHNRIKTYYAPFIYNPYRATFKGLRLLFGDQLMFCKKADYERSGGFNTDMQIMEEADLCIKMNRIGRIKQIDQKVYSSDRRVAKWGVFKSNIIFISIATLWALGVSNKKLARIYTHIR</sequence>
<dbReference type="InterPro" id="IPR029044">
    <property type="entry name" value="Nucleotide-diphossugar_trans"/>
</dbReference>
<name>A0A1E5T855_9BACT</name>
<dbReference type="PANTHER" id="PTHR43646">
    <property type="entry name" value="GLYCOSYLTRANSFERASE"/>
    <property type="match status" value="1"/>
</dbReference>
<evidence type="ECO:0000256" key="4">
    <source>
        <dbReference type="ARBA" id="ARBA00022679"/>
    </source>
</evidence>
<reference evidence="7 8" key="1">
    <citation type="submission" date="2016-08" db="EMBL/GenBank/DDBJ databases">
        <title>Draft genome of Fabibacter sp. strain SK-8.</title>
        <authorList>
            <person name="Wong S.-K."/>
            <person name="Hamasaki K."/>
            <person name="Yoshizawa S."/>
        </authorList>
    </citation>
    <scope>NUCLEOTIDE SEQUENCE [LARGE SCALE GENOMIC DNA]</scope>
    <source>
        <strain evidence="7 8">SK-8</strain>
    </source>
</reference>
<dbReference type="RefSeq" id="WP_069833480.1">
    <property type="nucleotide sequence ID" value="NZ_MDGQ01000002.1"/>
</dbReference>
<evidence type="ECO:0000256" key="1">
    <source>
        <dbReference type="ARBA" id="ARBA00004236"/>
    </source>
</evidence>
<dbReference type="Proteomes" id="UP000095552">
    <property type="component" value="Unassembled WGS sequence"/>
</dbReference>
<dbReference type="PANTHER" id="PTHR43646:SF2">
    <property type="entry name" value="GLYCOSYLTRANSFERASE 2-LIKE DOMAIN-CONTAINING PROTEIN"/>
    <property type="match status" value="1"/>
</dbReference>
<evidence type="ECO:0000256" key="5">
    <source>
        <dbReference type="ARBA" id="ARBA00023136"/>
    </source>
</evidence>
<organism evidence="7 8">
    <name type="scientific">Roseivirga misakiensis</name>
    <dbReference type="NCBI Taxonomy" id="1563681"/>
    <lineage>
        <taxon>Bacteria</taxon>
        <taxon>Pseudomonadati</taxon>
        <taxon>Bacteroidota</taxon>
        <taxon>Cytophagia</taxon>
        <taxon>Cytophagales</taxon>
        <taxon>Roseivirgaceae</taxon>
        <taxon>Roseivirga</taxon>
    </lineage>
</organism>
<keyword evidence="8" id="KW-1185">Reference proteome</keyword>
<protein>
    <recommendedName>
        <fullName evidence="6">Glycosyltransferase 2-like domain-containing protein</fullName>
    </recommendedName>
</protein>
<dbReference type="InterPro" id="IPR026461">
    <property type="entry name" value="Trfase_2_rSAM/seldom_assoc"/>
</dbReference>
<accession>A0A1E5T855</accession>
<dbReference type="SUPFAM" id="SSF53448">
    <property type="entry name" value="Nucleotide-diphospho-sugar transferases"/>
    <property type="match status" value="1"/>
</dbReference>
<comment type="caution">
    <text evidence="7">The sequence shown here is derived from an EMBL/GenBank/DDBJ whole genome shotgun (WGS) entry which is preliminary data.</text>
</comment>
<dbReference type="EMBL" id="MDGQ01000002">
    <property type="protein sequence ID" value="OEK07497.1"/>
    <property type="molecule type" value="Genomic_DNA"/>
</dbReference>
<dbReference type="Pfam" id="PF00535">
    <property type="entry name" value="Glycos_transf_2"/>
    <property type="match status" value="1"/>
</dbReference>
<dbReference type="Gene3D" id="3.90.550.10">
    <property type="entry name" value="Spore Coat Polysaccharide Biosynthesis Protein SpsA, Chain A"/>
    <property type="match status" value="1"/>
</dbReference>
<gene>
    <name evidence="7" type="ORF">BFP71_00385</name>
</gene>
<proteinExistence type="predicted"/>
<keyword evidence="4" id="KW-0808">Transferase</keyword>
<evidence type="ECO:0000259" key="6">
    <source>
        <dbReference type="Pfam" id="PF00535"/>
    </source>
</evidence>
<keyword evidence="3" id="KW-0328">Glycosyltransferase</keyword>
<dbReference type="InterPro" id="IPR001173">
    <property type="entry name" value="Glyco_trans_2-like"/>
</dbReference>